<dbReference type="VEuPathDB" id="MicrosporidiaDB:NAPIS_ORF01660"/>
<evidence type="ECO:0000313" key="3">
    <source>
        <dbReference type="Proteomes" id="UP000053780"/>
    </source>
</evidence>
<feature type="chain" id="PRO_5004579817" evidence="1">
    <location>
        <begin position="18"/>
        <end position="254"/>
    </location>
</feature>
<proteinExistence type="predicted"/>
<accession>T0L8B5</accession>
<dbReference type="AlphaFoldDB" id="T0L8B5"/>
<reference evidence="2 3" key="1">
    <citation type="journal article" date="2013" name="BMC Genomics">
        <title>Genome sequencing and comparative genomics of honey bee microsporidia, Nosema apis reveal novel insights into host-parasite interactions.</title>
        <authorList>
            <person name="Chen Yp."/>
            <person name="Pettis J.S."/>
            <person name="Zhao Y."/>
            <person name="Liu X."/>
            <person name="Tallon L.J."/>
            <person name="Sadzewicz L.D."/>
            <person name="Li R."/>
            <person name="Zheng H."/>
            <person name="Huang S."/>
            <person name="Zhang X."/>
            <person name="Hamilton M.C."/>
            <person name="Pernal S.F."/>
            <person name="Melathopoulos A.P."/>
            <person name="Yan X."/>
            <person name="Evans J.D."/>
        </authorList>
    </citation>
    <scope>NUCLEOTIDE SEQUENCE [LARGE SCALE GENOMIC DNA]</scope>
    <source>
        <strain evidence="2 3">BRL 01</strain>
    </source>
</reference>
<keyword evidence="1" id="KW-0732">Signal</keyword>
<evidence type="ECO:0000313" key="2">
    <source>
        <dbReference type="EMBL" id="EQB60769.1"/>
    </source>
</evidence>
<keyword evidence="3" id="KW-1185">Reference proteome</keyword>
<sequence length="254" mass="30069">MLKKFLLYFILPKLVLLGTEDFFYRFESNISKKGELNYSTTSSNNSQNNTIEKNHSINDINQIYQNNISKINLEETCTMINRDNNFQTNFYNDIDYCSNKFSDQLNYNLNYINNNDFIFQHCSSMSTYSFSLTDTDSSNRENMDCTFYKTNEICSTYKQSNNQNNYCISENYLSSISFEDLIPDIEETYEDNENKVDKNFKWNQDCNFDIQKSSNNDINEKENTENCFLKNIPSNLYEKIDGEDFFNSKKILNQ</sequence>
<feature type="signal peptide" evidence="1">
    <location>
        <begin position="1"/>
        <end position="17"/>
    </location>
</feature>
<name>T0L8B5_9MICR</name>
<evidence type="ECO:0000256" key="1">
    <source>
        <dbReference type="SAM" id="SignalP"/>
    </source>
</evidence>
<dbReference type="EMBL" id="KE647237">
    <property type="protein sequence ID" value="EQB60769.1"/>
    <property type="molecule type" value="Genomic_DNA"/>
</dbReference>
<dbReference type="Proteomes" id="UP000053780">
    <property type="component" value="Unassembled WGS sequence"/>
</dbReference>
<protein>
    <submittedName>
        <fullName evidence="2">Uncharacterized protein</fullName>
    </submittedName>
</protein>
<dbReference type="HOGENOM" id="CLU_1094565_0_0_1"/>
<gene>
    <name evidence="2" type="ORF">NAPIS_ORF01660</name>
</gene>
<organism evidence="2 3">
    <name type="scientific">Vairimorpha apis BRL 01</name>
    <dbReference type="NCBI Taxonomy" id="1037528"/>
    <lineage>
        <taxon>Eukaryota</taxon>
        <taxon>Fungi</taxon>
        <taxon>Fungi incertae sedis</taxon>
        <taxon>Microsporidia</taxon>
        <taxon>Nosematidae</taxon>
        <taxon>Vairimorpha</taxon>
    </lineage>
</organism>